<evidence type="ECO:0000313" key="3">
    <source>
        <dbReference type="Proteomes" id="UP000181980"/>
    </source>
</evidence>
<organism evidence="2 3">
    <name type="scientific">Jiangella alba</name>
    <dbReference type="NCBI Taxonomy" id="561176"/>
    <lineage>
        <taxon>Bacteria</taxon>
        <taxon>Bacillati</taxon>
        <taxon>Actinomycetota</taxon>
        <taxon>Actinomycetes</taxon>
        <taxon>Jiangellales</taxon>
        <taxon>Jiangellaceae</taxon>
        <taxon>Jiangella</taxon>
    </lineage>
</organism>
<keyword evidence="1" id="KW-0812">Transmembrane</keyword>
<dbReference type="STRING" id="561176.SAMN04488561_2218"/>
<dbReference type="AlphaFoldDB" id="A0A1H5KRP9"/>
<feature type="transmembrane region" description="Helical" evidence="1">
    <location>
        <begin position="12"/>
        <end position="31"/>
    </location>
</feature>
<feature type="transmembrane region" description="Helical" evidence="1">
    <location>
        <begin position="119"/>
        <end position="146"/>
    </location>
</feature>
<proteinExistence type="predicted"/>
<dbReference type="Proteomes" id="UP000181980">
    <property type="component" value="Unassembled WGS sequence"/>
</dbReference>
<keyword evidence="1" id="KW-1133">Transmembrane helix</keyword>
<sequence length="218" mass="22533">MGDLVLELIPSMIGLMATPIAIAGAILLLGTARPFANALAFTAAFLLAYSVIAAVVVGFATASPEPLLSVRAKADVEIGVGALLLLLAIPLIVKRRDRRRARRAKRGLAARLHDATPPFAFGAGLTLAIVNPNVPILVAGLAVVAASGTGHVVGAVLLVVAAVSGLLIPILWRWFAPASAPRVLARVTAWITVHDRTINITILLVFGTAFLVKGLAGL</sequence>
<dbReference type="EMBL" id="FNUC01000003">
    <property type="protein sequence ID" value="SEE67495.1"/>
    <property type="molecule type" value="Genomic_DNA"/>
</dbReference>
<dbReference type="Pfam" id="PF11139">
    <property type="entry name" value="SfLAP"/>
    <property type="match status" value="1"/>
</dbReference>
<evidence type="ECO:0000256" key="1">
    <source>
        <dbReference type="SAM" id="Phobius"/>
    </source>
</evidence>
<name>A0A1H5KRP9_9ACTN</name>
<accession>A0A1H5KRP9</accession>
<dbReference type="InterPro" id="IPR021315">
    <property type="entry name" value="Gap/Sap"/>
</dbReference>
<protein>
    <submittedName>
        <fullName evidence="2">Sap, sulfolipid-1-addressing protein</fullName>
    </submittedName>
</protein>
<dbReference type="RefSeq" id="WP_069112815.1">
    <property type="nucleotide sequence ID" value="NZ_FNUC01000003.1"/>
</dbReference>
<evidence type="ECO:0000313" key="2">
    <source>
        <dbReference type="EMBL" id="SEE67495.1"/>
    </source>
</evidence>
<feature type="transmembrane region" description="Helical" evidence="1">
    <location>
        <begin position="197"/>
        <end position="216"/>
    </location>
</feature>
<keyword evidence="3" id="KW-1185">Reference proteome</keyword>
<feature type="transmembrane region" description="Helical" evidence="1">
    <location>
        <begin position="152"/>
        <end position="176"/>
    </location>
</feature>
<feature type="transmembrane region" description="Helical" evidence="1">
    <location>
        <begin position="74"/>
        <end position="93"/>
    </location>
</feature>
<dbReference type="OrthoDB" id="4570412at2"/>
<feature type="transmembrane region" description="Helical" evidence="1">
    <location>
        <begin position="38"/>
        <end position="62"/>
    </location>
</feature>
<gene>
    <name evidence="2" type="ORF">SAMN04488561_2218</name>
</gene>
<keyword evidence="1" id="KW-0472">Membrane</keyword>
<reference evidence="3" key="1">
    <citation type="submission" date="2016-10" db="EMBL/GenBank/DDBJ databases">
        <authorList>
            <person name="Varghese N."/>
            <person name="Submissions S."/>
        </authorList>
    </citation>
    <scope>NUCLEOTIDE SEQUENCE [LARGE SCALE GENOMIC DNA]</scope>
    <source>
        <strain evidence="3">DSM 45237</strain>
    </source>
</reference>